<dbReference type="Pfam" id="PF14171">
    <property type="entry name" value="SpoIISA_toxin"/>
    <property type="match status" value="1"/>
</dbReference>
<dbReference type="InterPro" id="IPR025940">
    <property type="entry name" value="SpoIISA_toxin"/>
</dbReference>
<feature type="transmembrane region" description="Helical" evidence="1">
    <location>
        <begin position="47"/>
        <end position="66"/>
    </location>
</feature>
<name>A0A4Y7WJE3_9BACI</name>
<organism evidence="2 3">
    <name type="scientific">Shouchella lehensis</name>
    <dbReference type="NCBI Taxonomy" id="300825"/>
    <lineage>
        <taxon>Bacteria</taxon>
        <taxon>Bacillati</taxon>
        <taxon>Bacillota</taxon>
        <taxon>Bacilli</taxon>
        <taxon>Bacillales</taxon>
        <taxon>Bacillaceae</taxon>
        <taxon>Shouchella</taxon>
    </lineage>
</organism>
<keyword evidence="1" id="KW-1133">Transmembrane helix</keyword>
<evidence type="ECO:0000313" key="2">
    <source>
        <dbReference type="EMBL" id="TES48354.1"/>
    </source>
</evidence>
<dbReference type="AlphaFoldDB" id="A0A4Y7WJE3"/>
<dbReference type="GO" id="GO:0016020">
    <property type="term" value="C:membrane"/>
    <property type="evidence" value="ECO:0007669"/>
    <property type="project" value="InterPro"/>
</dbReference>
<evidence type="ECO:0000256" key="1">
    <source>
        <dbReference type="SAM" id="Phobius"/>
    </source>
</evidence>
<keyword evidence="1" id="KW-0472">Membrane</keyword>
<feature type="transmembrane region" description="Helical" evidence="1">
    <location>
        <begin position="86"/>
        <end position="103"/>
    </location>
</feature>
<sequence>MSDSFTADDGIVKICSPFCIFPTKKISFYCLCDIFIQKKEKGAVRMLLLYQILVWVSVSGLAFYVFASWKWEDATKRKLPFIRKIWYSLFTVGAALSWTLFPTSLFENWLHYLIVACLFVVIDAFVFLSAYVQRFGSNLLTIDTGQLIETNQEVLQLQEKRLKAFFRLLKSDTINVYFGGHDAYITGVREILMKFAEKTDIEANLFPFMTKAEKDHLLFHFSNRTVVSATLERQDVYYGEKDRLIFIPVILKGEHYVIKLSSEERIIEYDALLFASLVAIYDLLSFNEDDENKAHQLM</sequence>
<comment type="caution">
    <text evidence="2">The sequence shown here is derived from an EMBL/GenBank/DDBJ whole genome shotgun (WGS) entry which is preliminary data.</text>
</comment>
<proteinExistence type="predicted"/>
<dbReference type="Proteomes" id="UP000298210">
    <property type="component" value="Unassembled WGS sequence"/>
</dbReference>
<reference evidence="2 3" key="1">
    <citation type="submission" date="2019-03" db="EMBL/GenBank/DDBJ databases">
        <authorList>
            <person name="Liu G."/>
        </authorList>
    </citation>
    <scope>NUCLEOTIDE SEQUENCE [LARGE SCALE GENOMIC DNA]</scope>
    <source>
        <strain evidence="2 3">DSM 19099</strain>
    </source>
</reference>
<keyword evidence="1" id="KW-0812">Transmembrane</keyword>
<dbReference type="RefSeq" id="WP_078440165.1">
    <property type="nucleotide sequence ID" value="NZ_SNUX01000003.1"/>
</dbReference>
<protein>
    <submittedName>
        <fullName evidence="2">Stage II sporulation protein SA</fullName>
    </submittedName>
</protein>
<evidence type="ECO:0000313" key="3">
    <source>
        <dbReference type="Proteomes" id="UP000298210"/>
    </source>
</evidence>
<gene>
    <name evidence="2" type="ORF">E2L03_14655</name>
</gene>
<accession>A0A4Y7WJE3</accession>
<feature type="transmembrane region" description="Helical" evidence="1">
    <location>
        <begin position="109"/>
        <end position="132"/>
    </location>
</feature>
<dbReference type="Gene3D" id="3.30.70.2720">
    <property type="match status" value="1"/>
</dbReference>
<dbReference type="EMBL" id="SNUX01000003">
    <property type="protein sequence ID" value="TES48354.1"/>
    <property type="molecule type" value="Genomic_DNA"/>
</dbReference>